<dbReference type="RefSeq" id="WP_204775791.1">
    <property type="nucleotide sequence ID" value="NZ_JACJJQ010000001.1"/>
</dbReference>
<feature type="coiled-coil region" evidence="4">
    <location>
        <begin position="673"/>
        <end position="826"/>
    </location>
</feature>
<evidence type="ECO:0000256" key="3">
    <source>
        <dbReference type="ARBA" id="ARBA00013368"/>
    </source>
</evidence>
<dbReference type="Pfam" id="PF13476">
    <property type="entry name" value="AAA_23"/>
    <property type="match status" value="1"/>
</dbReference>
<dbReference type="Proteomes" id="UP000776629">
    <property type="component" value="Unassembled WGS sequence"/>
</dbReference>
<evidence type="ECO:0000313" key="6">
    <source>
        <dbReference type="EMBL" id="MBM6753231.1"/>
    </source>
</evidence>
<feature type="domain" description="Rad50/SbcC-type AAA" evidence="5">
    <location>
        <begin position="5"/>
        <end position="213"/>
    </location>
</feature>
<keyword evidence="4" id="KW-0175">Coiled coil</keyword>
<organism evidence="6 7">
    <name type="scientific">Limosilactobacillus alvi</name>
    <dbReference type="NCBI Taxonomy" id="990412"/>
    <lineage>
        <taxon>Bacteria</taxon>
        <taxon>Bacillati</taxon>
        <taxon>Bacillota</taxon>
        <taxon>Bacilli</taxon>
        <taxon>Lactobacillales</taxon>
        <taxon>Lactobacillaceae</taxon>
        <taxon>Limosilactobacillus</taxon>
    </lineage>
</organism>
<dbReference type="PANTHER" id="PTHR32114">
    <property type="entry name" value="ABC TRANSPORTER ABCH.3"/>
    <property type="match status" value="1"/>
</dbReference>
<dbReference type="SUPFAM" id="SSF52540">
    <property type="entry name" value="P-loop containing nucleoside triphosphate hydrolases"/>
    <property type="match status" value="1"/>
</dbReference>
<evidence type="ECO:0000256" key="1">
    <source>
        <dbReference type="ARBA" id="ARBA00006930"/>
    </source>
</evidence>
<evidence type="ECO:0000313" key="7">
    <source>
        <dbReference type="Proteomes" id="UP000776629"/>
    </source>
</evidence>
<sequence length="1034" mass="116658">MRPLKLELKNFGPYDHTVVDFQEFANAPLFLVTGNTGSGKTTLFDAMVFALFNETTNNQERNAAALRADFAPVTEETWVKFTFEHAGVNYTINRRPKQTIQNKRGKLIDRGSKADLTFEKDGEVTELTQIKEVDNFITDLLQLNKDQFKQLVMLPQGQFRQVLASSSSEKESLLEQLFQTSLYRQWTASLKQQLSEQNQAMQAQEQQLQTLKQSESEVDDQLATPVWLTKVQELQTQAQRELEKIFREIKTGQEKVGFAQEQLTVAKNKTQAETELAQLRQTAETLVRQEPEIKAKQATISQLVWYQGIQADFLKWQEAQKNYEQAKVAQPQAKVRLDQIQAEVEQVSQIATQLARQTTTIDQHRQTKLALEQKIPDFEQRARLKQQVTSQTNMVTATQQRLTELNQVQKRKEKQQVECQNQLPDRDQLTKKEIQLNQSLSQLANWQADQKQLMATQVEIEKRAQVVKQAEIAVQKTNQNLQEAKANLAQQKDGFARNVIARLAQDLLPGEACPVCGSLDHPHVAAIKPTEKVVTEEAVQEAQNQVDQALKVVSQAQTNADHAQADLVATKQTMMDQLTKLATSLQVKSKLADVKQALKTRAETLTKQQATIKAEKQKYQALQTELTNIGDQLTSLREQIDQQTHQFQTLKEGLAGRQAQLTSLDQRLGSQTLEEVQTQIKDLTKKVTEFEQKQEANQHQQQVAKEALAVAKTELGQLQQQAKDANQQRQELQQKLIAALAEFNPDLDWEFLTGAQKQIGQLTDLQAAVNQYQQAIAANQAQQKQVQIRLEKVTTALPIESAQKALAEAQKQLNLLLANQGQQQEQVSRRQTLIKKVTQIVENQADQLARQTELNTLVKVVTGNSETKLSLERYVLKSYFSQVLQVANEYLIRLSQQRYEFKLDDQVGHGNGQKWAGLEINVHDNHVGRDRSARTLSGGESFIASLSLALGLSEVIQRQAGGVKIEALFIDEGFGSLDQTALQTALNALLEIQGSRMIGVISHVTELKEQIGDQLVVTSQNGRSEVSYRHGNEI</sequence>
<feature type="coiled-coil region" evidence="4">
    <location>
        <begin position="532"/>
        <end position="559"/>
    </location>
</feature>
<dbReference type="Gene3D" id="3.40.50.300">
    <property type="entry name" value="P-loop containing nucleotide triphosphate hydrolases"/>
    <property type="match status" value="2"/>
</dbReference>
<dbReference type="InterPro" id="IPR038729">
    <property type="entry name" value="Rad50/SbcC_AAA"/>
</dbReference>
<comment type="caution">
    <text evidence="6">The sequence shown here is derived from an EMBL/GenBank/DDBJ whole genome shotgun (WGS) entry which is preliminary data.</text>
</comment>
<feature type="coiled-coil region" evidence="4">
    <location>
        <begin position="595"/>
        <end position="639"/>
    </location>
</feature>
<name>A0ABS2EME5_9LACO</name>
<gene>
    <name evidence="6" type="ORF">H5993_00415</name>
</gene>
<dbReference type="PANTHER" id="PTHR32114:SF2">
    <property type="entry name" value="ABC TRANSPORTER ABCH.3"/>
    <property type="match status" value="1"/>
</dbReference>
<keyword evidence="7" id="KW-1185">Reference proteome</keyword>
<evidence type="ECO:0000256" key="4">
    <source>
        <dbReference type="SAM" id="Coils"/>
    </source>
</evidence>
<proteinExistence type="inferred from homology"/>
<accession>A0ABS2EME5</accession>
<evidence type="ECO:0000259" key="5">
    <source>
        <dbReference type="Pfam" id="PF13476"/>
    </source>
</evidence>
<feature type="coiled-coil region" evidence="4">
    <location>
        <begin position="187"/>
        <end position="289"/>
    </location>
</feature>
<feature type="coiled-coil region" evidence="4">
    <location>
        <begin position="467"/>
        <end position="498"/>
    </location>
</feature>
<comment type="subunit">
    <text evidence="2">Heterodimer of SbcC and SbcD.</text>
</comment>
<feature type="coiled-coil region" evidence="4">
    <location>
        <begin position="337"/>
        <end position="381"/>
    </location>
</feature>
<evidence type="ECO:0000256" key="2">
    <source>
        <dbReference type="ARBA" id="ARBA00011322"/>
    </source>
</evidence>
<comment type="similarity">
    <text evidence="1">Belongs to the SMC family. SbcC subfamily.</text>
</comment>
<dbReference type="InterPro" id="IPR027417">
    <property type="entry name" value="P-loop_NTPase"/>
</dbReference>
<protein>
    <recommendedName>
        <fullName evidence="3">Nuclease SbcCD subunit C</fullName>
    </recommendedName>
</protein>
<dbReference type="EMBL" id="JACJJQ010000001">
    <property type="protein sequence ID" value="MBM6753231.1"/>
    <property type="molecule type" value="Genomic_DNA"/>
</dbReference>
<reference evidence="6 7" key="1">
    <citation type="journal article" date="2021" name="Sci. Rep.">
        <title>The distribution of antibiotic resistance genes in chicken gut microbiota commensals.</title>
        <authorList>
            <person name="Juricova H."/>
            <person name="Matiasovicova J."/>
            <person name="Kubasova T."/>
            <person name="Cejkova D."/>
            <person name="Rychlik I."/>
        </authorList>
    </citation>
    <scope>NUCLEOTIDE SEQUENCE [LARGE SCALE GENOMIC DNA]</scope>
    <source>
        <strain evidence="6 7">An810</strain>
    </source>
</reference>
<dbReference type="Gene3D" id="1.10.287.1490">
    <property type="match status" value="1"/>
</dbReference>
<dbReference type="Pfam" id="PF13558">
    <property type="entry name" value="SbcC_Walker_B"/>
    <property type="match status" value="1"/>
</dbReference>